<evidence type="ECO:0000313" key="9">
    <source>
        <dbReference type="Proteomes" id="UP000724874"/>
    </source>
</evidence>
<gene>
    <name evidence="8" type="ORF">CPB84DRAFT_1960841</name>
</gene>
<keyword evidence="5" id="KW-0175">Coiled coil</keyword>
<evidence type="ECO:0000256" key="4">
    <source>
        <dbReference type="PROSITE-ProRule" id="PRU01343"/>
    </source>
</evidence>
<dbReference type="GO" id="GO:0008270">
    <property type="term" value="F:zinc ion binding"/>
    <property type="evidence" value="ECO:0007669"/>
    <property type="project" value="UniProtKB-KW"/>
</dbReference>
<comment type="caution">
    <text evidence="8">The sequence shown here is derived from an EMBL/GenBank/DDBJ whole genome shotgun (WGS) entry which is preliminary data.</text>
</comment>
<dbReference type="InterPro" id="IPR010666">
    <property type="entry name" value="Znf_GRF"/>
</dbReference>
<evidence type="ECO:0000259" key="7">
    <source>
        <dbReference type="PROSITE" id="PS51999"/>
    </source>
</evidence>
<organism evidence="8 9">
    <name type="scientific">Gymnopilus junonius</name>
    <name type="common">Spectacular rustgill mushroom</name>
    <name type="synonym">Gymnopilus spectabilis subsp. junonius</name>
    <dbReference type="NCBI Taxonomy" id="109634"/>
    <lineage>
        <taxon>Eukaryota</taxon>
        <taxon>Fungi</taxon>
        <taxon>Dikarya</taxon>
        <taxon>Basidiomycota</taxon>
        <taxon>Agaricomycotina</taxon>
        <taxon>Agaricomycetes</taxon>
        <taxon>Agaricomycetidae</taxon>
        <taxon>Agaricales</taxon>
        <taxon>Agaricineae</taxon>
        <taxon>Hymenogastraceae</taxon>
        <taxon>Gymnopilus</taxon>
    </lineage>
</organism>
<keyword evidence="2 4" id="KW-0863">Zinc-finger</keyword>
<feature type="compositionally biased region" description="Polar residues" evidence="6">
    <location>
        <begin position="70"/>
        <end position="80"/>
    </location>
</feature>
<feature type="compositionally biased region" description="Polar residues" evidence="6">
    <location>
        <begin position="149"/>
        <end position="158"/>
    </location>
</feature>
<accession>A0A9P5NUP4</accession>
<evidence type="ECO:0000256" key="6">
    <source>
        <dbReference type="SAM" id="MobiDB-lite"/>
    </source>
</evidence>
<keyword evidence="9" id="KW-1185">Reference proteome</keyword>
<proteinExistence type="predicted"/>
<feature type="domain" description="GRF-type" evidence="7">
    <location>
        <begin position="24"/>
        <end position="67"/>
    </location>
</feature>
<dbReference type="Pfam" id="PF06839">
    <property type="entry name" value="Zn_ribbon_GRF"/>
    <property type="match status" value="1"/>
</dbReference>
<feature type="compositionally biased region" description="Low complexity" evidence="6">
    <location>
        <begin position="159"/>
        <end position="172"/>
    </location>
</feature>
<evidence type="ECO:0000256" key="2">
    <source>
        <dbReference type="ARBA" id="ARBA00022771"/>
    </source>
</evidence>
<evidence type="ECO:0000256" key="1">
    <source>
        <dbReference type="ARBA" id="ARBA00022723"/>
    </source>
</evidence>
<dbReference type="AlphaFoldDB" id="A0A9P5NUP4"/>
<dbReference type="GO" id="GO:0003700">
    <property type="term" value="F:DNA-binding transcription factor activity"/>
    <property type="evidence" value="ECO:0007669"/>
    <property type="project" value="InterPro"/>
</dbReference>
<dbReference type="OrthoDB" id="5418639at2759"/>
<dbReference type="SUPFAM" id="SSF57959">
    <property type="entry name" value="Leucine zipper domain"/>
    <property type="match status" value="1"/>
</dbReference>
<name>A0A9P5NUP4_GYMJU</name>
<keyword evidence="3" id="KW-0862">Zinc</keyword>
<keyword evidence="1" id="KW-0479">Metal-binding</keyword>
<feature type="region of interest" description="Disordered" evidence="6">
    <location>
        <begin position="69"/>
        <end position="135"/>
    </location>
</feature>
<evidence type="ECO:0000256" key="3">
    <source>
        <dbReference type="ARBA" id="ARBA00022833"/>
    </source>
</evidence>
<dbReference type="Proteomes" id="UP000724874">
    <property type="component" value="Unassembled WGS sequence"/>
</dbReference>
<evidence type="ECO:0000256" key="5">
    <source>
        <dbReference type="SAM" id="Coils"/>
    </source>
</evidence>
<dbReference type="EMBL" id="JADNYJ010000026">
    <property type="protein sequence ID" value="KAF8904454.1"/>
    <property type="molecule type" value="Genomic_DNA"/>
</dbReference>
<protein>
    <recommendedName>
        <fullName evidence="7">GRF-type domain-containing protein</fullName>
    </recommendedName>
</protein>
<dbReference type="PROSITE" id="PS51999">
    <property type="entry name" value="ZF_GRF"/>
    <property type="match status" value="1"/>
</dbReference>
<dbReference type="InterPro" id="IPR046347">
    <property type="entry name" value="bZIP_sf"/>
</dbReference>
<dbReference type="PANTHER" id="PTHR33680:SF1">
    <property type="entry name" value="OS05G0489500 PROTEIN"/>
    <property type="match status" value="1"/>
</dbReference>
<dbReference type="Gene3D" id="1.20.5.170">
    <property type="match status" value="1"/>
</dbReference>
<feature type="compositionally biased region" description="Polar residues" evidence="6">
    <location>
        <begin position="111"/>
        <end position="134"/>
    </location>
</feature>
<reference evidence="8" key="1">
    <citation type="submission" date="2020-11" db="EMBL/GenBank/DDBJ databases">
        <authorList>
            <consortium name="DOE Joint Genome Institute"/>
            <person name="Ahrendt S."/>
            <person name="Riley R."/>
            <person name="Andreopoulos W."/>
            <person name="LaButti K."/>
            <person name="Pangilinan J."/>
            <person name="Ruiz-duenas F.J."/>
            <person name="Barrasa J.M."/>
            <person name="Sanchez-Garcia M."/>
            <person name="Camarero S."/>
            <person name="Miyauchi S."/>
            <person name="Serrano A."/>
            <person name="Linde D."/>
            <person name="Babiker R."/>
            <person name="Drula E."/>
            <person name="Ayuso-Fernandez I."/>
            <person name="Pacheco R."/>
            <person name="Padilla G."/>
            <person name="Ferreira P."/>
            <person name="Barriuso J."/>
            <person name="Kellner H."/>
            <person name="Castanera R."/>
            <person name="Alfaro M."/>
            <person name="Ramirez L."/>
            <person name="Pisabarro A.G."/>
            <person name="Kuo A."/>
            <person name="Tritt A."/>
            <person name="Lipzen A."/>
            <person name="He G."/>
            <person name="Yan M."/>
            <person name="Ng V."/>
            <person name="Cullen D."/>
            <person name="Martin F."/>
            <person name="Rosso M.-N."/>
            <person name="Henrissat B."/>
            <person name="Hibbett D."/>
            <person name="Martinez A.T."/>
            <person name="Grigoriev I.V."/>
        </authorList>
    </citation>
    <scope>NUCLEOTIDE SEQUENCE</scope>
    <source>
        <strain evidence="8">AH 44721</strain>
    </source>
</reference>
<evidence type="ECO:0000313" key="8">
    <source>
        <dbReference type="EMBL" id="KAF8904454.1"/>
    </source>
</evidence>
<feature type="region of interest" description="Disordered" evidence="6">
    <location>
        <begin position="149"/>
        <end position="200"/>
    </location>
</feature>
<feature type="coiled-coil region" evidence="5">
    <location>
        <begin position="237"/>
        <end position="299"/>
    </location>
</feature>
<dbReference type="PANTHER" id="PTHR33680">
    <property type="entry name" value="OS07G0190500 PROTEIN"/>
    <property type="match status" value="1"/>
</dbReference>
<dbReference type="CDD" id="cd14686">
    <property type="entry name" value="bZIP"/>
    <property type="match status" value="1"/>
</dbReference>
<sequence>MTYRDTSGTLLSCTATDMDETVRCKHNLPARIFTSGSQHNPGRQFYKCAKDPGDPDRCKFFAWVDELESRTPSSSQTRMGQGNRLPPTPQSGKHSGSNLRPEPPSTPTPTQSLKRNFSAVENSDQPEGTPSTAQKRSRLELIQEALAETQQDTPSQAHPSSQTQSQPGPSTPARNVNPPFEDPFSEHGTGGAWPPKRLNDHKRIPRQAPARNPSYNDVDGCSQVTLSDDEGLTSESITKLAQRLQGLAEYVRKLERKKLAAEKSRDAKDSKIAYLQAEVTRLQAREKELEEVIAVFEGK</sequence>